<dbReference type="EMBL" id="CP042909">
    <property type="protein sequence ID" value="QJA06799.1"/>
    <property type="molecule type" value="Genomic_DNA"/>
</dbReference>
<keyword evidence="6" id="KW-0804">Transcription</keyword>
<keyword evidence="7" id="KW-0233">DNA recombination</keyword>
<dbReference type="CDD" id="cd13835">
    <property type="entry name" value="IHF_A"/>
    <property type="match status" value="1"/>
</dbReference>
<evidence type="ECO:0000256" key="3">
    <source>
        <dbReference type="ARBA" id="ARBA00022845"/>
    </source>
</evidence>
<dbReference type="InterPro" id="IPR005684">
    <property type="entry name" value="IHF_alpha"/>
</dbReference>
<dbReference type="RefSeq" id="WP_168720152.1">
    <property type="nucleotide sequence ID" value="NZ_CP042909.1"/>
</dbReference>
<keyword evidence="4" id="KW-0805">Transcription regulation</keyword>
<dbReference type="Proteomes" id="UP000501253">
    <property type="component" value="Chromosome"/>
</dbReference>
<dbReference type="PRINTS" id="PR01727">
    <property type="entry name" value="DNABINDINGHU"/>
</dbReference>
<dbReference type="KEGG" id="tmai:FVE67_08360"/>
<dbReference type="GO" id="GO:0005829">
    <property type="term" value="C:cytosol"/>
    <property type="evidence" value="ECO:0007669"/>
    <property type="project" value="TreeGrafter"/>
</dbReference>
<protein>
    <recommendedName>
        <fullName evidence="2">Integration host factor subunit alpha</fullName>
    </recommendedName>
</protein>
<evidence type="ECO:0000256" key="4">
    <source>
        <dbReference type="ARBA" id="ARBA00023015"/>
    </source>
</evidence>
<evidence type="ECO:0000256" key="1">
    <source>
        <dbReference type="ARBA" id="ARBA00010529"/>
    </source>
</evidence>
<evidence type="ECO:0000313" key="10">
    <source>
        <dbReference type="Proteomes" id="UP000501253"/>
    </source>
</evidence>
<evidence type="ECO:0000256" key="6">
    <source>
        <dbReference type="ARBA" id="ARBA00023163"/>
    </source>
</evidence>
<dbReference type="Gene3D" id="4.10.520.10">
    <property type="entry name" value="IHF-like DNA-binding proteins"/>
    <property type="match status" value="1"/>
</dbReference>
<evidence type="ECO:0000256" key="7">
    <source>
        <dbReference type="ARBA" id="ARBA00023172"/>
    </source>
</evidence>
<keyword evidence="10" id="KW-1185">Reference proteome</keyword>
<dbReference type="SMART" id="SM00411">
    <property type="entry name" value="BHL"/>
    <property type="match status" value="1"/>
</dbReference>
<dbReference type="Pfam" id="PF00216">
    <property type="entry name" value="Bac_DNA_binding"/>
    <property type="match status" value="1"/>
</dbReference>
<dbReference type="SUPFAM" id="SSF47729">
    <property type="entry name" value="IHF-like DNA-binding proteins"/>
    <property type="match status" value="1"/>
</dbReference>
<dbReference type="GO" id="GO:0009893">
    <property type="term" value="P:positive regulation of metabolic process"/>
    <property type="evidence" value="ECO:0007669"/>
    <property type="project" value="UniProtKB-ARBA"/>
</dbReference>
<sequence length="98" mass="11508">MKPKTFTKRELARRLHERFGFSERSMYRLVEALLEEMKTALERGEEVKIVHFGHFRVHYRRPRRGVNPRTGEAIIIPGARTVLFRAAPTLKALLHAQE</sequence>
<evidence type="ECO:0000256" key="5">
    <source>
        <dbReference type="ARBA" id="ARBA00023125"/>
    </source>
</evidence>
<dbReference type="AlphaFoldDB" id="A0A6H1WUH1"/>
<evidence type="ECO:0000256" key="2">
    <source>
        <dbReference type="ARBA" id="ARBA00018329"/>
    </source>
</evidence>
<keyword evidence="3" id="KW-0810">Translation regulation</keyword>
<organism evidence="9 10">
    <name type="scientific">Thermosulfurimonas marina</name>
    <dbReference type="NCBI Taxonomy" id="2047767"/>
    <lineage>
        <taxon>Bacteria</taxon>
        <taxon>Pseudomonadati</taxon>
        <taxon>Thermodesulfobacteriota</taxon>
        <taxon>Thermodesulfobacteria</taxon>
        <taxon>Thermodesulfobacteriales</taxon>
        <taxon>Thermodesulfobacteriaceae</taxon>
        <taxon>Thermosulfurimonas</taxon>
    </lineage>
</organism>
<dbReference type="GO" id="GO:0006417">
    <property type="term" value="P:regulation of translation"/>
    <property type="evidence" value="ECO:0007669"/>
    <property type="project" value="UniProtKB-KW"/>
</dbReference>
<comment type="similarity">
    <text evidence="1 8">Belongs to the bacterial histone-like protein family.</text>
</comment>
<dbReference type="GO" id="GO:0006310">
    <property type="term" value="P:DNA recombination"/>
    <property type="evidence" value="ECO:0007669"/>
    <property type="project" value="UniProtKB-KW"/>
</dbReference>
<evidence type="ECO:0000256" key="8">
    <source>
        <dbReference type="RuleBase" id="RU003939"/>
    </source>
</evidence>
<dbReference type="GO" id="GO:0003677">
    <property type="term" value="F:DNA binding"/>
    <property type="evidence" value="ECO:0007669"/>
    <property type="project" value="UniProtKB-KW"/>
</dbReference>
<evidence type="ECO:0000313" key="9">
    <source>
        <dbReference type="EMBL" id="QJA06799.1"/>
    </source>
</evidence>
<dbReference type="GO" id="GO:0006355">
    <property type="term" value="P:regulation of DNA-templated transcription"/>
    <property type="evidence" value="ECO:0007669"/>
    <property type="project" value="InterPro"/>
</dbReference>
<dbReference type="PANTHER" id="PTHR33175">
    <property type="entry name" value="DNA-BINDING PROTEIN HU"/>
    <property type="match status" value="1"/>
</dbReference>
<keyword evidence="5" id="KW-0238">DNA-binding</keyword>
<dbReference type="GO" id="GO:0030527">
    <property type="term" value="F:structural constituent of chromatin"/>
    <property type="evidence" value="ECO:0007669"/>
    <property type="project" value="InterPro"/>
</dbReference>
<accession>A0A6H1WUH1</accession>
<gene>
    <name evidence="9" type="ORF">FVE67_08360</name>
</gene>
<name>A0A6H1WUH1_9BACT</name>
<dbReference type="InterPro" id="IPR000119">
    <property type="entry name" value="Hist_DNA-bd"/>
</dbReference>
<dbReference type="InterPro" id="IPR010992">
    <property type="entry name" value="IHF-like_DNA-bd_dom_sf"/>
</dbReference>
<reference evidence="9 10" key="1">
    <citation type="submission" date="2019-08" db="EMBL/GenBank/DDBJ databases">
        <title>Complete genome sequence of Thermosulfurimonas marina SU872T, an anaerobic thermophilic chemolithoautotrophic bacterium isolated from a shallow marine hydrothermal vent.</title>
        <authorList>
            <person name="Allioux M."/>
            <person name="Jebbar M."/>
            <person name="Slobodkina G."/>
            <person name="Slobodkin A."/>
            <person name="Moalic Y."/>
            <person name="Frolova A."/>
            <person name="Shao Z."/>
            <person name="Alain K."/>
        </authorList>
    </citation>
    <scope>NUCLEOTIDE SEQUENCE [LARGE SCALE GENOMIC DNA]</scope>
    <source>
        <strain evidence="9 10">SU872</strain>
    </source>
</reference>
<proteinExistence type="inferred from homology"/>
<dbReference type="PANTHER" id="PTHR33175:SF2">
    <property type="entry name" value="INTEGRATION HOST FACTOR SUBUNIT ALPHA"/>
    <property type="match status" value="1"/>
</dbReference>